<reference evidence="4" key="1">
    <citation type="submission" date="2003-06" db="EMBL/GenBank/DDBJ databases">
        <title>Molecular characterization of mitoviruses co-infecting South African isolates of the Eucalyptus canker pathogen Cryphonectria cubensis.</title>
        <authorList>
            <person name="van Heerden S.W."/>
            <person name="Preisig O."/>
            <person name="Wingfield B.D."/>
            <person name="Wingfield M.J."/>
        </authorList>
    </citation>
    <scope>NUCLEOTIDE SEQUENCE</scope>
</reference>
<dbReference type="SUPFAM" id="SSF56672">
    <property type="entry name" value="DNA/RNA polymerases"/>
    <property type="match status" value="1"/>
</dbReference>
<evidence type="ECO:0000313" key="4">
    <source>
        <dbReference type="EMBL" id="AAR01972.1"/>
    </source>
</evidence>
<evidence type="ECO:0000256" key="1">
    <source>
        <dbReference type="ARBA" id="ARBA00022484"/>
    </source>
</evidence>
<evidence type="ECO:0000256" key="3">
    <source>
        <dbReference type="ARBA" id="ARBA00022695"/>
    </source>
</evidence>
<dbReference type="GO" id="GO:0003968">
    <property type="term" value="F:RNA-directed RNA polymerase activity"/>
    <property type="evidence" value="ECO:0007669"/>
    <property type="project" value="UniProtKB-KW"/>
</dbReference>
<dbReference type="InterPro" id="IPR043502">
    <property type="entry name" value="DNA/RNA_pol_sf"/>
</dbReference>
<accession>Q6EH19</accession>
<dbReference type="InterPro" id="IPR008686">
    <property type="entry name" value="RNA_pol_mitovir"/>
</dbReference>
<keyword evidence="2" id="KW-0808">Transferase</keyword>
<dbReference type="Pfam" id="PF05919">
    <property type="entry name" value="Mitovir_RNA_pol"/>
    <property type="match status" value="1"/>
</dbReference>
<keyword evidence="3" id="KW-0548">Nucleotidyltransferase</keyword>
<name>Q6EH19_9VIRU</name>
<protein>
    <submittedName>
        <fullName evidence="4">RNA-dependent RNA polymerase</fullName>
    </submittedName>
</protein>
<dbReference type="PANTHER" id="PTHR34456:SF13">
    <property type="entry name" value="REVERSE TRANSCRIPTASE DOMAIN-CONTAINING PROTEIN"/>
    <property type="match status" value="1"/>
</dbReference>
<dbReference type="EMBL" id="AY328478">
    <property type="protein sequence ID" value="AAR01972.1"/>
    <property type="molecule type" value="Genomic_RNA"/>
</dbReference>
<keyword evidence="1 4" id="KW-0696">RNA-directed RNA polymerase</keyword>
<proteinExistence type="predicted"/>
<organism evidence="4">
    <name type="scientific">Cryphonectria cubensis mitovirus 1c</name>
    <dbReference type="NCBI Taxonomy" id="249054"/>
    <lineage>
        <taxon>Viruses</taxon>
        <taxon>Riboviria</taxon>
        <taxon>Orthornavirae</taxon>
        <taxon>Lenarviricota</taxon>
        <taxon>Howeltoviricetes</taxon>
        <taxon>Cryppavirales</taxon>
        <taxon>Mitoviridae</taxon>
        <taxon>Duamitovirus</taxon>
        <taxon>Duamitovirus crpa1</taxon>
    </lineage>
</organism>
<sequence length="744" mass="84660">MTKADHYSSASSDPPRWTDCCHNTRQHQPTFAIKWIITKTMKRNLNKLYIHLNLLRDIGAIKLSLVWFLHWSHLELGIASRLVSSAVARFQLLATTRGRNAAISEFKASRLAFTRWLCGRPLSGKVGAPITKAGLPKVIPREARLLLLRERPLYLVKAVITVLSIGRYFKGGNPVKWENITKPSTPTLPKDGEILFGLEKLNIDVGQFEPTDWKFRWVVTAGPNGPSISSCLQDLPKFNGLFRSQVEVILPELLPIIDTLLTWEKSFKLSTLMGLAGFKDDSLRKIAIKDDREGKSRPFAIFDYWSQTVLSPLHDWAYATLRSIPQDCTFNQAEGLSKVTARPSQKYFYSYDLEAATDRFPIQFQKKVLSLIFNTTYAQAWAEIMTQEPFRVKGLSDPLRWGAGQPLGAKSSWAIFTLCHHLVVHIAAVRTNSDPYYVILGDDIVLRGSRLATVYKRIMSELGVSISETKSHVSKDTFEFAKMWMHQGRNASGFPVVGLAETLRKPLEMAALFVFELPAKGYPVTITPRTVSQYFLLVARYNTIPPRLAVWTADKVVWYYSFLSWLATRDDGWAKYIAQSASLLVSPNTAHDLLMKAVRDKWAKQLDKSLMDFQDFGFDMFDKVKTLPPFKPTWDPEAWPGRLSASGIEFNPAPRKVPIFAALQEEGEIKYSDYLQQKLEMTDDQLTFEEIESLKLPPRPQLKGFLPKRTREYVRTLNLISHGLNRDLRAQCIGTRPDVYNMKD</sequence>
<evidence type="ECO:0000256" key="2">
    <source>
        <dbReference type="ARBA" id="ARBA00022679"/>
    </source>
</evidence>
<dbReference type="PANTHER" id="PTHR34456">
    <property type="entry name" value="MITOVIRUS RNA-DEPENDENT RNA POLYMERASE"/>
    <property type="match status" value="1"/>
</dbReference>